<accession>A0A1I7ZQQ5</accession>
<dbReference type="AlphaFoldDB" id="A0A1I7ZQQ5"/>
<protein>
    <submittedName>
        <fullName evidence="2">F-box domain-containing protein</fullName>
    </submittedName>
</protein>
<sequence length="503" mass="58616">MDHLWYDLVEEIVSYLPRSDVETIARVAARSPRLQNWSMASEDQLEHRFLLDVHVRFQGFDREEKEAERSPQIHLSAQKLLSEGVEEEWDFRSWRYAWIQNLHIRASLRDDPSELTGPIEEFKESDIHQVLRVVSLTVDLTVRTFFSIGYNCDSTPRELAYLLRKTIDATQKDFVMVHVDSEHDDAIGGFIADIIKRGAFLEGFYFFDHFLPQRGVCEAIASLFAKTRGRPLTVHLPKVPLEASGMVLIIDAWLQSDGTFEDKAVASDAWGWRAFVWPTFKEKYKTIIQEQYGRYLAHPTKRSSLYISLNKIRTMEFKPWHVPVDFKWIDALITKWRAGWGFYAWRTETTFTFNFKAADDWKNLVKKYGPALWPDRSLLPLAHPKSPSFLEVIKSDNWFQIRLKHELLTLHTLKSLISKWKQGTGEALVNGVTKIEVEMRLSNDWSMPRSYSHPHRNTRCLVLKRPAIGRGFMTVVVRICIAPIDPEEVQDWNFKLLFGSLQV</sequence>
<proteinExistence type="predicted"/>
<evidence type="ECO:0000313" key="1">
    <source>
        <dbReference type="Proteomes" id="UP000095287"/>
    </source>
</evidence>
<name>A0A1I7ZQQ5_9BILA</name>
<dbReference type="Proteomes" id="UP000095287">
    <property type="component" value="Unplaced"/>
</dbReference>
<dbReference type="WBParaSite" id="L893_g28866.t1">
    <property type="protein sequence ID" value="L893_g28866.t1"/>
    <property type="gene ID" value="L893_g28866"/>
</dbReference>
<organism evidence="1 2">
    <name type="scientific">Steinernema glaseri</name>
    <dbReference type="NCBI Taxonomy" id="37863"/>
    <lineage>
        <taxon>Eukaryota</taxon>
        <taxon>Metazoa</taxon>
        <taxon>Ecdysozoa</taxon>
        <taxon>Nematoda</taxon>
        <taxon>Chromadorea</taxon>
        <taxon>Rhabditida</taxon>
        <taxon>Tylenchina</taxon>
        <taxon>Panagrolaimomorpha</taxon>
        <taxon>Strongyloidoidea</taxon>
        <taxon>Steinernematidae</taxon>
        <taxon>Steinernema</taxon>
    </lineage>
</organism>
<keyword evidence="1" id="KW-1185">Reference proteome</keyword>
<evidence type="ECO:0000313" key="2">
    <source>
        <dbReference type="WBParaSite" id="L893_g28866.t1"/>
    </source>
</evidence>
<reference evidence="2" key="1">
    <citation type="submission" date="2016-11" db="UniProtKB">
        <authorList>
            <consortium name="WormBaseParasite"/>
        </authorList>
    </citation>
    <scope>IDENTIFICATION</scope>
</reference>